<proteinExistence type="predicted"/>
<evidence type="ECO:0000313" key="2">
    <source>
        <dbReference type="Proteomes" id="UP001379533"/>
    </source>
</evidence>
<dbReference type="RefSeq" id="WP_394841660.1">
    <property type="nucleotide sequence ID" value="NZ_CP089982.1"/>
</dbReference>
<keyword evidence="2" id="KW-1185">Reference proteome</keyword>
<gene>
    <name evidence="1" type="ORF">LZC95_31880</name>
</gene>
<protein>
    <submittedName>
        <fullName evidence="1">Uncharacterized protein</fullName>
    </submittedName>
</protein>
<accession>A0ABZ2K3V2</accession>
<dbReference type="EMBL" id="CP089982">
    <property type="protein sequence ID" value="WXA91041.1"/>
    <property type="molecule type" value="Genomic_DNA"/>
</dbReference>
<reference evidence="1 2" key="1">
    <citation type="submission" date="2021-12" db="EMBL/GenBank/DDBJ databases">
        <title>Discovery of the Pendulisporaceae a myxobacterial family with distinct sporulation behavior and unique specialized metabolism.</title>
        <authorList>
            <person name="Garcia R."/>
            <person name="Popoff A."/>
            <person name="Bader C.D."/>
            <person name="Loehr J."/>
            <person name="Walesch S."/>
            <person name="Walt C."/>
            <person name="Boldt J."/>
            <person name="Bunk B."/>
            <person name="Haeckl F.J.F.P.J."/>
            <person name="Gunesch A.P."/>
            <person name="Birkelbach J."/>
            <person name="Nuebel U."/>
            <person name="Pietschmann T."/>
            <person name="Bach T."/>
            <person name="Mueller R."/>
        </authorList>
    </citation>
    <scope>NUCLEOTIDE SEQUENCE [LARGE SCALE GENOMIC DNA]</scope>
    <source>
        <strain evidence="1 2">MSr12523</strain>
    </source>
</reference>
<dbReference type="Proteomes" id="UP001379533">
    <property type="component" value="Chromosome"/>
</dbReference>
<name>A0ABZ2K3V2_9BACT</name>
<organism evidence="1 2">
    <name type="scientific">Pendulispora brunnea</name>
    <dbReference type="NCBI Taxonomy" id="2905690"/>
    <lineage>
        <taxon>Bacteria</taxon>
        <taxon>Pseudomonadati</taxon>
        <taxon>Myxococcota</taxon>
        <taxon>Myxococcia</taxon>
        <taxon>Myxococcales</taxon>
        <taxon>Sorangiineae</taxon>
        <taxon>Pendulisporaceae</taxon>
        <taxon>Pendulispora</taxon>
    </lineage>
</organism>
<dbReference type="PROSITE" id="PS51257">
    <property type="entry name" value="PROKAR_LIPOPROTEIN"/>
    <property type="match status" value="1"/>
</dbReference>
<sequence length="523" mass="56096">MKSKWYLAFVPLVLGMGCSDGFGELKSNERLTVTLVNGERGTKLARVPIALADPARLTVKVEAYRADGSPNTDFTGYVRLSIKPGTVKDLAGPNVVGRNVRLINGVADDVTLGVVGSYGDTRIWAEDMGYFPVDPNVDPPPQCSDGKDNDGDGDIDFPADPGCAFANDDSEDGGTLATGVSPILYFAYPRVRDVRGVSQGGSATSFPHEQVQIDTGYRPEDNSFEFSLVVTRIATDGFYVTDLNPKDFGQGFHSLFAFNFSAPARLGVCDRLTALAGTASDFFGFTELGFPTWGVETWDQDAWLNKLPGARPCMVPEPFVFSAKTASPDDTNTKFQQIAALVRAWTGDVPAPEESTEPKTHAHTLTVASHFGSGFPKAPSYAPKDDASNCDLNGDGSVDFNTNPEKACAAACDKDVQCSEWSTYAARGDFRLVLHDGDTRIPAGTTRDAKIQANASTVSAFNAAEMRGKPIKSFTGTLRYFSGGSQFTIEARCPDDIVVGLDKRALRSDEACLARTTSENPGN</sequence>
<evidence type="ECO:0000313" key="1">
    <source>
        <dbReference type="EMBL" id="WXA91041.1"/>
    </source>
</evidence>